<evidence type="ECO:0000256" key="1">
    <source>
        <dbReference type="SAM" id="MobiDB-lite"/>
    </source>
</evidence>
<evidence type="ECO:0000259" key="2">
    <source>
        <dbReference type="PROSITE" id="PS51029"/>
    </source>
</evidence>
<name>A0A1I7XYI0_9BILA</name>
<feature type="region of interest" description="Disordered" evidence="1">
    <location>
        <begin position="1"/>
        <end position="31"/>
    </location>
</feature>
<accession>A0A1I7XYI0</accession>
<dbReference type="PANTHER" id="PTHR12243">
    <property type="entry name" value="MADF DOMAIN TRANSCRIPTION FACTOR"/>
    <property type="match status" value="1"/>
</dbReference>
<feature type="region of interest" description="Disordered" evidence="1">
    <location>
        <begin position="162"/>
        <end position="190"/>
    </location>
</feature>
<dbReference type="SMART" id="SM00595">
    <property type="entry name" value="MADF"/>
    <property type="match status" value="1"/>
</dbReference>
<reference evidence="4" key="1">
    <citation type="submission" date="2016-11" db="UniProtKB">
        <authorList>
            <consortium name="WormBaseParasite"/>
        </authorList>
    </citation>
    <scope>IDENTIFICATION</scope>
</reference>
<organism evidence="3 4">
    <name type="scientific">Steinernema glaseri</name>
    <dbReference type="NCBI Taxonomy" id="37863"/>
    <lineage>
        <taxon>Eukaryota</taxon>
        <taxon>Metazoa</taxon>
        <taxon>Ecdysozoa</taxon>
        <taxon>Nematoda</taxon>
        <taxon>Chromadorea</taxon>
        <taxon>Rhabditida</taxon>
        <taxon>Tylenchina</taxon>
        <taxon>Panagrolaimomorpha</taxon>
        <taxon>Strongyloidoidea</taxon>
        <taxon>Steinernematidae</taxon>
        <taxon>Steinernema</taxon>
    </lineage>
</organism>
<feature type="compositionally biased region" description="Low complexity" evidence="1">
    <location>
        <begin position="169"/>
        <end position="190"/>
    </location>
</feature>
<keyword evidence="3" id="KW-1185">Reference proteome</keyword>
<dbReference type="InterPro" id="IPR006578">
    <property type="entry name" value="MADF-dom"/>
</dbReference>
<dbReference type="Pfam" id="PF10545">
    <property type="entry name" value="MADF_DNA_bdg"/>
    <property type="match status" value="1"/>
</dbReference>
<dbReference type="PANTHER" id="PTHR12243:SF67">
    <property type="entry name" value="COREPRESSOR OF PANGOLIN, ISOFORM A-RELATED"/>
    <property type="match status" value="1"/>
</dbReference>
<evidence type="ECO:0000313" key="3">
    <source>
        <dbReference type="Proteomes" id="UP000095287"/>
    </source>
</evidence>
<dbReference type="Proteomes" id="UP000095287">
    <property type="component" value="Unplaced"/>
</dbReference>
<dbReference type="InterPro" id="IPR039353">
    <property type="entry name" value="TF_Adf1"/>
</dbReference>
<feature type="domain" description="MADF" evidence="2">
    <location>
        <begin position="68"/>
        <end position="161"/>
    </location>
</feature>
<dbReference type="AlphaFoldDB" id="A0A1I7XYI0"/>
<dbReference type="WBParaSite" id="L893_g1091.t1">
    <property type="protein sequence ID" value="L893_g1091.t1"/>
    <property type="gene ID" value="L893_g1091"/>
</dbReference>
<dbReference type="GO" id="GO:0006357">
    <property type="term" value="P:regulation of transcription by RNA polymerase II"/>
    <property type="evidence" value="ECO:0007669"/>
    <property type="project" value="TreeGrafter"/>
</dbReference>
<evidence type="ECO:0000313" key="4">
    <source>
        <dbReference type="WBParaSite" id="L893_g1091.t1"/>
    </source>
</evidence>
<proteinExistence type="predicted"/>
<protein>
    <submittedName>
        <fullName evidence="4">MADF domain-containing protein</fullName>
    </submittedName>
</protein>
<feature type="region of interest" description="Disordered" evidence="1">
    <location>
        <begin position="211"/>
        <end position="244"/>
    </location>
</feature>
<feature type="region of interest" description="Disordered" evidence="1">
    <location>
        <begin position="349"/>
        <end position="382"/>
    </location>
</feature>
<feature type="compositionally biased region" description="Low complexity" evidence="1">
    <location>
        <begin position="355"/>
        <end position="380"/>
    </location>
</feature>
<sequence>MQHPPSQGASQPQQQQQNQAPPLNNSSAAKVVNSNEVCTSNGIKSPGSVSSEGHSGGEKAITDDVRFAIIDAVYLRPAIWDSCGRQAKSLCERKNLFGDIAKMLSSQTNPLSATDIEKQWKNLKDTYNKVKKKISVDDNGCMIPPRWRFFNAMLFLDHQTASSNDPYAQQQQQQQSSQQGQNSQLVQGQSGQVVHNNNLSSQQQPIVVMAQEHHHSHLSSEESRKRPYGITVDGNDQSGPHKLSAMDSTREHVTQTMQIINLVSPSPLLRLKEGFQEGRTLTNLSTMPTTSLPHQAYLHPAQIPVSLSQQQSLLDAHHAHIPVPVHMVSAAELVSSATAMPTTSLNHTLVPNHGSDTSTIDSSASTSTASATTSTASNNNSEDEYDAFCRSLAYPLREIGTRNRVEFLRLQKAIQDQIFEKQMATLAPQSQQQNG</sequence>
<dbReference type="PROSITE" id="PS51029">
    <property type="entry name" value="MADF"/>
    <property type="match status" value="1"/>
</dbReference>
<dbReference type="GO" id="GO:0005634">
    <property type="term" value="C:nucleus"/>
    <property type="evidence" value="ECO:0007669"/>
    <property type="project" value="TreeGrafter"/>
</dbReference>
<dbReference type="GO" id="GO:0005667">
    <property type="term" value="C:transcription regulator complex"/>
    <property type="evidence" value="ECO:0007669"/>
    <property type="project" value="TreeGrafter"/>
</dbReference>